<sequence length="450" mass="49044">MSQITFELILIAVLLVANGVFAMAEIALVSARKARLKTLADEGASGAKLALDLANSPGKFLSTVQVGITLVGVLAGAVGGANIADKLTHILVDVPVIGTYAHVISMLFVVSIITYLSVIIGELVPKRLALNNPERIASILAGPMNWLSKIASPLVNLLNHSSDLLMTLMGVKKSDEPPVSEEEVRVLIDEGLSAGVFRKAEKEWVESVFELDEQTAEDLMTPRPQIVWLSLDDTDEENWRRIAGSGHSNFPVYQKSHEHVVGMISVKSLWANLSLAGNADLSALVVPPLYVPTTMHASKLIEEFKKSGKHIALVVDEFGSVQGLVTLKDLMVAIVGNLPEKEQRREPKAVLRPDGSWLVDALLDIEEVRKVLSIEDELPGEEEGNFTTLGGFLLDRFGHLPNEGENLVWDRHRFEIIDMDNQRIDKVLVTEIKPPKSSAEDEAANSAANI</sequence>
<dbReference type="GO" id="GO:0005886">
    <property type="term" value="C:plasma membrane"/>
    <property type="evidence" value="ECO:0007669"/>
    <property type="project" value="UniProtKB-SubCell"/>
</dbReference>
<gene>
    <name evidence="13" type="ORF">TSACC_171</name>
</gene>
<dbReference type="SUPFAM" id="SSF54631">
    <property type="entry name" value="CBS-domain pair"/>
    <property type="match status" value="1"/>
</dbReference>
<dbReference type="GO" id="GO:0050660">
    <property type="term" value="F:flavin adenine dinucleotide binding"/>
    <property type="evidence" value="ECO:0007669"/>
    <property type="project" value="InterPro"/>
</dbReference>
<keyword evidence="2" id="KW-1003">Cell membrane</keyword>
<comment type="caution">
    <text evidence="13">The sequence shown here is derived from an EMBL/GenBank/DDBJ whole genome shotgun (WGS) entry which is preliminary data.</text>
</comment>
<dbReference type="SMART" id="SM00116">
    <property type="entry name" value="CBS"/>
    <property type="match status" value="1"/>
</dbReference>
<feature type="transmembrane region" description="Helical" evidence="10">
    <location>
        <begin position="6"/>
        <end position="29"/>
    </location>
</feature>
<dbReference type="Gene3D" id="3.10.580.10">
    <property type="entry name" value="CBS-domain"/>
    <property type="match status" value="1"/>
</dbReference>
<evidence type="ECO:0000256" key="4">
    <source>
        <dbReference type="ARBA" id="ARBA00022737"/>
    </source>
</evidence>
<dbReference type="Gene3D" id="3.30.465.10">
    <property type="match status" value="1"/>
</dbReference>
<evidence type="ECO:0000256" key="1">
    <source>
        <dbReference type="ARBA" id="ARBA00004651"/>
    </source>
</evidence>
<feature type="domain" description="CNNM transmembrane" evidence="12">
    <location>
        <begin position="1"/>
        <end position="201"/>
    </location>
</feature>
<reference evidence="14" key="1">
    <citation type="journal article" date="2017" name="Genome Announc.">
        <title>Draft Genome Sequence of Terrimicrobium sacchariphilum NM-5T, a Facultative Anaerobic Soil Bacterium of the Class Spartobacteria.</title>
        <authorList>
            <person name="Qiu Y.L."/>
            <person name="Tourlousse D.M."/>
            <person name="Matsuura N."/>
            <person name="Ohashi A."/>
            <person name="Sekiguchi Y."/>
        </authorList>
    </citation>
    <scope>NUCLEOTIDE SEQUENCE [LARGE SCALE GENOMIC DNA]</scope>
    <source>
        <strain evidence="14">NM-5</strain>
    </source>
</reference>
<dbReference type="Pfam" id="PF01595">
    <property type="entry name" value="CNNM"/>
    <property type="match status" value="1"/>
</dbReference>
<dbReference type="EMBL" id="BDCO01000001">
    <property type="protein sequence ID" value="GAT31523.1"/>
    <property type="molecule type" value="Genomic_DNA"/>
</dbReference>
<evidence type="ECO:0000256" key="6">
    <source>
        <dbReference type="ARBA" id="ARBA00023122"/>
    </source>
</evidence>
<evidence type="ECO:0000256" key="9">
    <source>
        <dbReference type="PROSITE-ProRule" id="PRU01193"/>
    </source>
</evidence>
<dbReference type="InParanoid" id="A0A146G1Y0"/>
<dbReference type="STRING" id="690879.TSACC_171"/>
<dbReference type="PROSITE" id="PS51371">
    <property type="entry name" value="CBS"/>
    <property type="match status" value="2"/>
</dbReference>
<proteinExistence type="predicted"/>
<dbReference type="InterPro" id="IPR016169">
    <property type="entry name" value="FAD-bd_PCMH_sub2"/>
</dbReference>
<dbReference type="SUPFAM" id="SSF56176">
    <property type="entry name" value="FAD-binding/transporter-associated domain-like"/>
    <property type="match status" value="1"/>
</dbReference>
<dbReference type="InterPro" id="IPR002550">
    <property type="entry name" value="CNNM"/>
</dbReference>
<keyword evidence="14" id="KW-1185">Reference proteome</keyword>
<evidence type="ECO:0000256" key="2">
    <source>
        <dbReference type="ARBA" id="ARBA00022475"/>
    </source>
</evidence>
<evidence type="ECO:0000256" key="10">
    <source>
        <dbReference type="SAM" id="Phobius"/>
    </source>
</evidence>
<keyword evidence="7 9" id="KW-0472">Membrane</keyword>
<evidence type="ECO:0000259" key="11">
    <source>
        <dbReference type="PROSITE" id="PS51371"/>
    </source>
</evidence>
<evidence type="ECO:0000256" key="3">
    <source>
        <dbReference type="ARBA" id="ARBA00022692"/>
    </source>
</evidence>
<dbReference type="InterPro" id="IPR046342">
    <property type="entry name" value="CBS_dom_sf"/>
</dbReference>
<dbReference type="InterPro" id="IPR036318">
    <property type="entry name" value="FAD-bd_PCMH-like_sf"/>
</dbReference>
<feature type="domain" description="CBS" evidence="11">
    <location>
        <begin position="284"/>
        <end position="340"/>
    </location>
</feature>
<keyword evidence="6 8" id="KW-0129">CBS domain</keyword>
<protein>
    <submittedName>
        <fullName evidence="13">Putative hemolysin</fullName>
    </submittedName>
</protein>
<dbReference type="PANTHER" id="PTHR43099:SF5">
    <property type="entry name" value="HLYC_CORC FAMILY TRANSPORTER"/>
    <property type="match status" value="1"/>
</dbReference>
<feature type="transmembrane region" description="Helical" evidence="10">
    <location>
        <begin position="60"/>
        <end position="80"/>
    </location>
</feature>
<dbReference type="AlphaFoldDB" id="A0A146G1Y0"/>
<dbReference type="SMART" id="SM01091">
    <property type="entry name" value="CorC_HlyC"/>
    <property type="match status" value="1"/>
</dbReference>
<dbReference type="PROSITE" id="PS51846">
    <property type="entry name" value="CNNM"/>
    <property type="match status" value="1"/>
</dbReference>
<evidence type="ECO:0000256" key="5">
    <source>
        <dbReference type="ARBA" id="ARBA00022989"/>
    </source>
</evidence>
<evidence type="ECO:0000256" key="7">
    <source>
        <dbReference type="ARBA" id="ARBA00023136"/>
    </source>
</evidence>
<dbReference type="Pfam" id="PF03471">
    <property type="entry name" value="CorC_HlyC"/>
    <property type="match status" value="1"/>
</dbReference>
<dbReference type="InterPro" id="IPR000644">
    <property type="entry name" value="CBS_dom"/>
</dbReference>
<evidence type="ECO:0000313" key="13">
    <source>
        <dbReference type="EMBL" id="GAT31523.1"/>
    </source>
</evidence>
<dbReference type="InterPro" id="IPR005170">
    <property type="entry name" value="Transptr-assoc_dom"/>
</dbReference>
<keyword evidence="5 9" id="KW-1133">Transmembrane helix</keyword>
<keyword evidence="4" id="KW-0677">Repeat</keyword>
<evidence type="ECO:0000313" key="14">
    <source>
        <dbReference type="Proteomes" id="UP000076023"/>
    </source>
</evidence>
<dbReference type="Proteomes" id="UP000076023">
    <property type="component" value="Unassembled WGS sequence"/>
</dbReference>
<dbReference type="InterPro" id="IPR044751">
    <property type="entry name" value="Ion_transp-like_CBS"/>
</dbReference>
<accession>A0A146G1Y0</accession>
<comment type="subcellular location">
    <subcellularLocation>
        <location evidence="1">Cell membrane</location>
        <topology evidence="1">Multi-pass membrane protein</topology>
    </subcellularLocation>
</comment>
<name>A0A146G1Y0_TERSA</name>
<organism evidence="13 14">
    <name type="scientific">Terrimicrobium sacchariphilum</name>
    <dbReference type="NCBI Taxonomy" id="690879"/>
    <lineage>
        <taxon>Bacteria</taxon>
        <taxon>Pseudomonadati</taxon>
        <taxon>Verrucomicrobiota</taxon>
        <taxon>Terrimicrobiia</taxon>
        <taxon>Terrimicrobiales</taxon>
        <taxon>Terrimicrobiaceae</taxon>
        <taxon>Terrimicrobium</taxon>
    </lineage>
</organism>
<dbReference type="CDD" id="cd04590">
    <property type="entry name" value="CBS_pair_CorC_HlyC_assoc"/>
    <property type="match status" value="1"/>
</dbReference>
<dbReference type="FunCoup" id="A0A146G1Y0">
    <property type="interactions" value="41"/>
</dbReference>
<keyword evidence="3 9" id="KW-0812">Transmembrane</keyword>
<feature type="transmembrane region" description="Helical" evidence="10">
    <location>
        <begin position="100"/>
        <end position="120"/>
    </location>
</feature>
<dbReference type="InterPro" id="IPR051676">
    <property type="entry name" value="UPF0053_domain"/>
</dbReference>
<evidence type="ECO:0000256" key="8">
    <source>
        <dbReference type="PROSITE-ProRule" id="PRU00703"/>
    </source>
</evidence>
<feature type="domain" description="CBS" evidence="11">
    <location>
        <begin position="220"/>
        <end position="281"/>
    </location>
</feature>
<dbReference type="Pfam" id="PF00571">
    <property type="entry name" value="CBS"/>
    <property type="match status" value="2"/>
</dbReference>
<dbReference type="RefSeq" id="WP_075077417.1">
    <property type="nucleotide sequence ID" value="NZ_BDCO01000001.1"/>
</dbReference>
<evidence type="ECO:0000259" key="12">
    <source>
        <dbReference type="PROSITE" id="PS51846"/>
    </source>
</evidence>
<dbReference type="OrthoDB" id="9798188at2"/>
<dbReference type="PANTHER" id="PTHR43099">
    <property type="entry name" value="UPF0053 PROTEIN YRKA"/>
    <property type="match status" value="1"/>
</dbReference>